<dbReference type="Pfam" id="PF06551">
    <property type="entry name" value="DUF1120"/>
    <property type="match status" value="1"/>
</dbReference>
<keyword evidence="3" id="KW-1185">Reference proteome</keyword>
<feature type="signal peptide" evidence="1">
    <location>
        <begin position="1"/>
        <end position="27"/>
    </location>
</feature>
<dbReference type="EMBL" id="LXEX01000054">
    <property type="protein sequence ID" value="OAT57661.1"/>
    <property type="molecule type" value="Genomic_DNA"/>
</dbReference>
<dbReference type="AlphaFoldDB" id="A0AA91EBN2"/>
<dbReference type="Proteomes" id="UP000078431">
    <property type="component" value="Unassembled WGS sequence"/>
</dbReference>
<evidence type="ECO:0000256" key="1">
    <source>
        <dbReference type="SAM" id="SignalP"/>
    </source>
</evidence>
<comment type="caution">
    <text evidence="2">The sequence shown here is derived from an EMBL/GenBank/DDBJ whole genome shotgun (WGS) entry which is preliminary data.</text>
</comment>
<dbReference type="RefSeq" id="WP_061554640.1">
    <property type="nucleotide sequence ID" value="NZ_LXEX01000054.1"/>
</dbReference>
<keyword evidence="1" id="KW-0732">Signal</keyword>
<feature type="chain" id="PRO_5041651609" description="DUF1120 domain-containing protein" evidence="1">
    <location>
        <begin position="28"/>
        <end position="247"/>
    </location>
</feature>
<proteinExistence type="predicted"/>
<protein>
    <recommendedName>
        <fullName evidence="4">DUF1120 domain-containing protein</fullName>
    </recommendedName>
</protein>
<name>A0AA91EBN2_9GAMM</name>
<accession>A0AA91EBN2</accession>
<organism evidence="2 3">
    <name type="scientific">Obesumbacterium proteus ATCC 12841</name>
    <dbReference type="NCBI Taxonomy" id="1354268"/>
    <lineage>
        <taxon>Bacteria</taxon>
        <taxon>Pseudomonadati</taxon>
        <taxon>Pseudomonadota</taxon>
        <taxon>Gammaproteobacteria</taxon>
        <taxon>Enterobacterales</taxon>
        <taxon>Hafniaceae</taxon>
        <taxon>Obesumbacterium</taxon>
    </lineage>
</organism>
<sequence>MMNIFSKLNQTHLLIPLLLSTIQPCFAANVGDTAELKVTGKITPSSCTLTLGTGSSLAGVLNYDNVRTSVSSATPTFPYAALGTLTLPNAVTVNCEGATLIGVTTTDNRSATISAAVPDAKTYTNTGAESGYTTHLLGLGLDSNNATLGAYAGTFINLKVDGIPARFSTCMDETVFTGANIEQGGALVVGACPAGQSHQVLDTNNASLTGNTFVWDYIIDSYTQKLSTLDPNGWHLDGSVTVQINYL</sequence>
<reference evidence="2 3" key="1">
    <citation type="submission" date="2016-04" db="EMBL/GenBank/DDBJ databases">
        <title>ATOL: Assembling a taxonomically balanced genome-scale reconstruction of the evolutionary history of the Enterobacteriaceae.</title>
        <authorList>
            <person name="Plunkett G.III."/>
            <person name="Neeno-Eckwall E.C."/>
            <person name="Glasner J.D."/>
            <person name="Perna N.T."/>
        </authorList>
    </citation>
    <scope>NUCLEOTIDE SEQUENCE [LARGE SCALE GENOMIC DNA]</scope>
    <source>
        <strain evidence="2 3">ATCC 12841</strain>
    </source>
</reference>
<evidence type="ECO:0000313" key="2">
    <source>
        <dbReference type="EMBL" id="OAT57661.1"/>
    </source>
</evidence>
<gene>
    <name evidence="2" type="ORF">M993_03405</name>
</gene>
<evidence type="ECO:0000313" key="3">
    <source>
        <dbReference type="Proteomes" id="UP000078431"/>
    </source>
</evidence>
<dbReference type="InterPro" id="IPR010546">
    <property type="entry name" value="DUF1120"/>
</dbReference>
<evidence type="ECO:0008006" key="4">
    <source>
        <dbReference type="Google" id="ProtNLM"/>
    </source>
</evidence>